<keyword evidence="9" id="KW-0812">Transmembrane</keyword>
<dbReference type="InterPro" id="IPR050482">
    <property type="entry name" value="Sensor_HK_TwoCompSys"/>
</dbReference>
<evidence type="ECO:0000256" key="5">
    <source>
        <dbReference type="ARBA" id="ARBA00022741"/>
    </source>
</evidence>
<dbReference type="InterPro" id="IPR055558">
    <property type="entry name" value="DUF7134"/>
</dbReference>
<dbReference type="OrthoDB" id="227596at2"/>
<dbReference type="InterPro" id="IPR036890">
    <property type="entry name" value="HATPase_C_sf"/>
</dbReference>
<feature type="domain" description="Signal transduction histidine kinase subgroup 3 dimerisation and phosphoacceptor" evidence="11">
    <location>
        <begin position="230"/>
        <end position="295"/>
    </location>
</feature>
<keyword evidence="8" id="KW-0902">Two-component regulatory system</keyword>
<dbReference type="PANTHER" id="PTHR24421">
    <property type="entry name" value="NITRATE/NITRITE SENSOR PROTEIN NARX-RELATED"/>
    <property type="match status" value="1"/>
</dbReference>
<dbReference type="Gene3D" id="1.20.5.1930">
    <property type="match status" value="1"/>
</dbReference>
<evidence type="ECO:0000256" key="9">
    <source>
        <dbReference type="SAM" id="Phobius"/>
    </source>
</evidence>
<evidence type="ECO:0000256" key="6">
    <source>
        <dbReference type="ARBA" id="ARBA00022777"/>
    </source>
</evidence>
<feature type="domain" description="Histidine kinase/HSP90-like ATPase" evidence="10">
    <location>
        <begin position="341"/>
        <end position="432"/>
    </location>
</feature>
<keyword evidence="6 13" id="KW-0418">Kinase</keyword>
<organism evidence="13 14">
    <name type="scientific">Acidipropionibacterium virtanenii</name>
    <dbReference type="NCBI Taxonomy" id="2057246"/>
    <lineage>
        <taxon>Bacteria</taxon>
        <taxon>Bacillati</taxon>
        <taxon>Actinomycetota</taxon>
        <taxon>Actinomycetes</taxon>
        <taxon>Propionibacteriales</taxon>
        <taxon>Propionibacteriaceae</taxon>
        <taxon>Acidipropionibacterium</taxon>
    </lineage>
</organism>
<dbReference type="Proteomes" id="UP000251995">
    <property type="component" value="Chromosome"/>
</dbReference>
<evidence type="ECO:0000256" key="8">
    <source>
        <dbReference type="ARBA" id="ARBA00023012"/>
    </source>
</evidence>
<dbReference type="EMBL" id="CP025198">
    <property type="protein sequence ID" value="AXE38306.1"/>
    <property type="molecule type" value="Genomic_DNA"/>
</dbReference>
<dbReference type="Pfam" id="PF02518">
    <property type="entry name" value="HATPase_c"/>
    <property type="match status" value="1"/>
</dbReference>
<keyword evidence="5" id="KW-0547">Nucleotide-binding</keyword>
<dbReference type="Pfam" id="PF23539">
    <property type="entry name" value="DUF7134"/>
    <property type="match status" value="1"/>
</dbReference>
<dbReference type="SUPFAM" id="SSF55874">
    <property type="entry name" value="ATPase domain of HSP90 chaperone/DNA topoisomerase II/histidine kinase"/>
    <property type="match status" value="1"/>
</dbReference>
<keyword evidence="14" id="KW-1185">Reference proteome</keyword>
<dbReference type="GO" id="GO:0000155">
    <property type="term" value="F:phosphorelay sensor kinase activity"/>
    <property type="evidence" value="ECO:0007669"/>
    <property type="project" value="InterPro"/>
</dbReference>
<evidence type="ECO:0000259" key="12">
    <source>
        <dbReference type="Pfam" id="PF23539"/>
    </source>
</evidence>
<evidence type="ECO:0000313" key="13">
    <source>
        <dbReference type="EMBL" id="AXE38306.1"/>
    </source>
</evidence>
<dbReference type="Gene3D" id="3.30.565.10">
    <property type="entry name" value="Histidine kinase-like ATPase, C-terminal domain"/>
    <property type="match status" value="1"/>
</dbReference>
<evidence type="ECO:0000256" key="7">
    <source>
        <dbReference type="ARBA" id="ARBA00022840"/>
    </source>
</evidence>
<feature type="domain" description="DUF7134" evidence="12">
    <location>
        <begin position="46"/>
        <end position="202"/>
    </location>
</feature>
<evidence type="ECO:0000313" key="14">
    <source>
        <dbReference type="Proteomes" id="UP000251995"/>
    </source>
</evidence>
<dbReference type="KEGG" id="acij:JS278_01123"/>
<keyword evidence="9" id="KW-1133">Transmembrane helix</keyword>
<dbReference type="CDD" id="cd16917">
    <property type="entry name" value="HATPase_UhpB-NarQ-NarX-like"/>
    <property type="match status" value="1"/>
</dbReference>
<proteinExistence type="predicted"/>
<keyword evidence="3" id="KW-0597">Phosphoprotein</keyword>
<sequence length="436" mass="46991">MWLLARFRHLGRRETQTIESGGVRAKQAWGDGSSSRAPAADTPFGGWLHRHALVIDIVVAVALFLYDSMYLAGQYAGFGSLSMPAFIVMEVVSAAICTLYVVRRRWPLTAAVLVFVFSCGYIVTDLGPAPVPLVALDLMAYFLAAQRGWRFGLLAAAVASVWIVVAAEPILQREYLRVGEVGVLVLATFFAATIGMATRARRRHVEGLRELNEQLARERDARAQVAAAEERARIAREIHDVVSHSLGTMVVMADGATRTVESNAEQAGAAMARVRDTGREAMAEMRRMLDVLRSDDPAMRAPQPGLGRLDRLIGEARASGLRVDLQVTGTPVALPSGIDLAAYRIVQESLTNARKHGGPLLSLVTVTVRYLDESVELRIVDDGREPVMSGAEPGNPGHGLVGMRERATAYGGTLETGLRASGGFEVRAVLPIGGTV</sequence>
<feature type="transmembrane region" description="Helical" evidence="9">
    <location>
        <begin position="183"/>
        <end position="200"/>
    </location>
</feature>
<dbReference type="InterPro" id="IPR003594">
    <property type="entry name" value="HATPase_dom"/>
</dbReference>
<dbReference type="GO" id="GO:0016020">
    <property type="term" value="C:membrane"/>
    <property type="evidence" value="ECO:0007669"/>
    <property type="project" value="InterPro"/>
</dbReference>
<evidence type="ECO:0000256" key="4">
    <source>
        <dbReference type="ARBA" id="ARBA00022679"/>
    </source>
</evidence>
<dbReference type="AlphaFoldDB" id="A0A344USQ8"/>
<accession>A0A344USQ8</accession>
<feature type="transmembrane region" description="Helical" evidence="9">
    <location>
        <begin position="53"/>
        <end position="72"/>
    </location>
</feature>
<evidence type="ECO:0000259" key="10">
    <source>
        <dbReference type="Pfam" id="PF02518"/>
    </source>
</evidence>
<keyword evidence="4 13" id="KW-0808">Transferase</keyword>
<dbReference type="GO" id="GO:0046983">
    <property type="term" value="F:protein dimerization activity"/>
    <property type="evidence" value="ECO:0007669"/>
    <property type="project" value="InterPro"/>
</dbReference>
<evidence type="ECO:0000256" key="2">
    <source>
        <dbReference type="ARBA" id="ARBA00012438"/>
    </source>
</evidence>
<dbReference type="PANTHER" id="PTHR24421:SF10">
    <property type="entry name" value="NITRATE_NITRITE SENSOR PROTEIN NARQ"/>
    <property type="match status" value="1"/>
</dbReference>
<evidence type="ECO:0000256" key="1">
    <source>
        <dbReference type="ARBA" id="ARBA00000085"/>
    </source>
</evidence>
<evidence type="ECO:0000256" key="3">
    <source>
        <dbReference type="ARBA" id="ARBA00022553"/>
    </source>
</evidence>
<name>A0A344USQ8_9ACTN</name>
<dbReference type="Pfam" id="PF07730">
    <property type="entry name" value="HisKA_3"/>
    <property type="match status" value="1"/>
</dbReference>
<dbReference type="InterPro" id="IPR011712">
    <property type="entry name" value="Sig_transdc_His_kin_sub3_dim/P"/>
</dbReference>
<evidence type="ECO:0000259" key="11">
    <source>
        <dbReference type="Pfam" id="PF07730"/>
    </source>
</evidence>
<feature type="transmembrane region" description="Helical" evidence="9">
    <location>
        <begin position="151"/>
        <end position="171"/>
    </location>
</feature>
<reference evidence="13 14" key="1">
    <citation type="submission" date="2017-12" db="EMBL/GenBank/DDBJ databases">
        <title>The whole genome sequence of the Acidipropionibacterium virtanenii sp. nov. type strain JS278.</title>
        <authorList>
            <person name="Laine P."/>
            <person name="Deptula P."/>
            <person name="Varmanen P."/>
            <person name="Auvinen P."/>
        </authorList>
    </citation>
    <scope>NUCLEOTIDE SEQUENCE [LARGE SCALE GENOMIC DNA]</scope>
    <source>
        <strain evidence="13 14">JS278</strain>
    </source>
</reference>
<dbReference type="EC" id="2.7.13.3" evidence="2"/>
<comment type="catalytic activity">
    <reaction evidence="1">
        <text>ATP + protein L-histidine = ADP + protein N-phospho-L-histidine.</text>
        <dbReference type="EC" id="2.7.13.3"/>
    </reaction>
</comment>
<keyword evidence="9" id="KW-0472">Membrane</keyword>
<keyword evidence="7" id="KW-0067">ATP-binding</keyword>
<feature type="transmembrane region" description="Helical" evidence="9">
    <location>
        <begin position="106"/>
        <end position="123"/>
    </location>
</feature>
<protein>
    <recommendedName>
        <fullName evidence="2">histidine kinase</fullName>
        <ecNumber evidence="2">2.7.13.3</ecNumber>
    </recommendedName>
</protein>
<feature type="transmembrane region" description="Helical" evidence="9">
    <location>
        <begin position="78"/>
        <end position="101"/>
    </location>
</feature>
<gene>
    <name evidence="13" type="primary">liaS_1</name>
    <name evidence="13" type="ORF">JS278_01123</name>
</gene>
<dbReference type="GO" id="GO:0005524">
    <property type="term" value="F:ATP binding"/>
    <property type="evidence" value="ECO:0007669"/>
    <property type="project" value="UniProtKB-KW"/>
</dbReference>